<organism evidence="2 3">
    <name type="scientific">Ascaris lumbricoides</name>
    <name type="common">Giant roundworm</name>
    <dbReference type="NCBI Taxonomy" id="6252"/>
    <lineage>
        <taxon>Eukaryota</taxon>
        <taxon>Metazoa</taxon>
        <taxon>Ecdysozoa</taxon>
        <taxon>Nematoda</taxon>
        <taxon>Chromadorea</taxon>
        <taxon>Rhabditida</taxon>
        <taxon>Spirurina</taxon>
        <taxon>Ascaridomorpha</taxon>
        <taxon>Ascaridoidea</taxon>
        <taxon>Ascarididae</taxon>
        <taxon>Ascaris</taxon>
    </lineage>
</organism>
<dbReference type="Proteomes" id="UP000036681">
    <property type="component" value="Unplaced"/>
</dbReference>
<dbReference type="WBParaSite" id="ALUE_0000955101-mRNA-1">
    <property type="protein sequence ID" value="ALUE_0000955101-mRNA-1"/>
    <property type="gene ID" value="ALUE_0000955101"/>
</dbReference>
<feature type="region of interest" description="Disordered" evidence="1">
    <location>
        <begin position="91"/>
        <end position="137"/>
    </location>
</feature>
<proteinExistence type="predicted"/>
<accession>A0A0M3I0C0</accession>
<protein>
    <submittedName>
        <fullName evidence="3">DH domain-containing protein</fullName>
    </submittedName>
</protein>
<reference evidence="3" key="1">
    <citation type="submission" date="2017-02" db="UniProtKB">
        <authorList>
            <consortium name="WormBaseParasite"/>
        </authorList>
    </citation>
    <scope>IDENTIFICATION</scope>
</reference>
<evidence type="ECO:0000313" key="3">
    <source>
        <dbReference type="WBParaSite" id="ALUE_0000955101-mRNA-1"/>
    </source>
</evidence>
<evidence type="ECO:0000256" key="1">
    <source>
        <dbReference type="SAM" id="MobiDB-lite"/>
    </source>
</evidence>
<dbReference type="AlphaFoldDB" id="A0A0M3I0C0"/>
<feature type="compositionally biased region" description="Basic and acidic residues" evidence="1">
    <location>
        <begin position="107"/>
        <end position="125"/>
    </location>
</feature>
<keyword evidence="2" id="KW-1185">Reference proteome</keyword>
<feature type="compositionally biased region" description="Polar residues" evidence="1">
    <location>
        <begin position="96"/>
        <end position="106"/>
    </location>
</feature>
<name>A0A0M3I0C0_ASCLU</name>
<evidence type="ECO:0000313" key="2">
    <source>
        <dbReference type="Proteomes" id="UP000036681"/>
    </source>
</evidence>
<sequence length="290" mass="33387">MELRPFVHTRRSRARQKLYFSEDEMDERSGVSRHGPVTQDVSVGSEVWTRHDNQLRRWSTKQVDSPADAVLKSVLEDFDALSIPPAIQIAPVHDQPTVQRRTQLQQKVDDEHPAQAPEDAGRSTRDSTGSGAVEPGRLMGNETRMYVAINELEKYSSFINLIGMLKKEAPKGRACHPFPRLVRFRGPGARVNYPCPRLLSFRAPNSRVRYPRLHLLVSERRLRASVFRFFVFYLAERTARVFYPFLRLLYRRAPKARMRCLCPPLLSLGAPKAPIRYQCVPVVYFRTLKA</sequence>